<accession>A0ACB8ASV6</accession>
<proteinExistence type="predicted"/>
<evidence type="ECO:0000313" key="1">
    <source>
        <dbReference type="EMBL" id="KAH7916113.1"/>
    </source>
</evidence>
<comment type="caution">
    <text evidence="1">The sequence shown here is derived from an EMBL/GenBank/DDBJ whole genome shotgun (WGS) entry which is preliminary data.</text>
</comment>
<protein>
    <submittedName>
        <fullName evidence="1">Uncharacterized protein</fullName>
    </submittedName>
</protein>
<organism evidence="1 2">
    <name type="scientific">Hygrophoropsis aurantiaca</name>
    <dbReference type="NCBI Taxonomy" id="72124"/>
    <lineage>
        <taxon>Eukaryota</taxon>
        <taxon>Fungi</taxon>
        <taxon>Dikarya</taxon>
        <taxon>Basidiomycota</taxon>
        <taxon>Agaricomycotina</taxon>
        <taxon>Agaricomycetes</taxon>
        <taxon>Agaricomycetidae</taxon>
        <taxon>Boletales</taxon>
        <taxon>Coniophorineae</taxon>
        <taxon>Hygrophoropsidaceae</taxon>
        <taxon>Hygrophoropsis</taxon>
    </lineage>
</organism>
<dbReference type="Proteomes" id="UP000790377">
    <property type="component" value="Unassembled WGS sequence"/>
</dbReference>
<gene>
    <name evidence="1" type="ORF">BJ138DRAFT_1140221</name>
</gene>
<sequence>MDNSPDGVNPSEFPPLSYDETIPYEEQIPPTDPSDESEGASASLLNRIGTTKVYVLPDNAQARVAKRRRTSENDDDIEMDEDELLRANALLLSGSPISRLPTARIFAYATHFDAHPLALEWLNDTSCILVFESKTTARTAYRYLQKSPVEDADEVGFITAKSIPIALWPPEDRINKSLGKGEGLKGVIRMRWAKNDDVKRKGAKKESEFYKKYGDTAGKDVGGEGPQKRRRKEEESLQKSQLDDDLDAFVSDENPLSPPSKMRSDYLDSTGKTLLERTSVTRENNPELRDRVTASLPRRGRRHQLADNFGDGKWDHRDERRSRNDSGTRRKPRPRATQQDLDDELDAFLNEKD</sequence>
<keyword evidence="2" id="KW-1185">Reference proteome</keyword>
<reference evidence="1" key="1">
    <citation type="journal article" date="2021" name="New Phytol.">
        <title>Evolutionary innovations through gain and loss of genes in the ectomycorrhizal Boletales.</title>
        <authorList>
            <person name="Wu G."/>
            <person name="Miyauchi S."/>
            <person name="Morin E."/>
            <person name="Kuo A."/>
            <person name="Drula E."/>
            <person name="Varga T."/>
            <person name="Kohler A."/>
            <person name="Feng B."/>
            <person name="Cao Y."/>
            <person name="Lipzen A."/>
            <person name="Daum C."/>
            <person name="Hundley H."/>
            <person name="Pangilinan J."/>
            <person name="Johnson J."/>
            <person name="Barry K."/>
            <person name="LaButti K."/>
            <person name="Ng V."/>
            <person name="Ahrendt S."/>
            <person name="Min B."/>
            <person name="Choi I.G."/>
            <person name="Park H."/>
            <person name="Plett J.M."/>
            <person name="Magnuson J."/>
            <person name="Spatafora J.W."/>
            <person name="Nagy L.G."/>
            <person name="Henrissat B."/>
            <person name="Grigoriev I.V."/>
            <person name="Yang Z.L."/>
            <person name="Xu J."/>
            <person name="Martin F.M."/>
        </authorList>
    </citation>
    <scope>NUCLEOTIDE SEQUENCE</scope>
    <source>
        <strain evidence="1">ATCC 28755</strain>
    </source>
</reference>
<name>A0ACB8ASV6_9AGAM</name>
<dbReference type="EMBL" id="MU267593">
    <property type="protein sequence ID" value="KAH7916113.1"/>
    <property type="molecule type" value="Genomic_DNA"/>
</dbReference>
<evidence type="ECO:0000313" key="2">
    <source>
        <dbReference type="Proteomes" id="UP000790377"/>
    </source>
</evidence>